<organism evidence="2 3">
    <name type="scientific">Piloderma croceum (strain F 1598)</name>
    <dbReference type="NCBI Taxonomy" id="765440"/>
    <lineage>
        <taxon>Eukaryota</taxon>
        <taxon>Fungi</taxon>
        <taxon>Dikarya</taxon>
        <taxon>Basidiomycota</taxon>
        <taxon>Agaricomycotina</taxon>
        <taxon>Agaricomycetes</taxon>
        <taxon>Agaricomycetidae</taxon>
        <taxon>Atheliales</taxon>
        <taxon>Atheliaceae</taxon>
        <taxon>Piloderma</taxon>
    </lineage>
</organism>
<gene>
    <name evidence="2" type="ORF">PILCRDRAFT_154349</name>
</gene>
<feature type="region of interest" description="Disordered" evidence="1">
    <location>
        <begin position="44"/>
        <end position="112"/>
    </location>
</feature>
<protein>
    <submittedName>
        <fullName evidence="2">Uncharacterized protein</fullName>
    </submittedName>
</protein>
<dbReference type="InParanoid" id="A0A0C3GJR8"/>
<dbReference type="HOGENOM" id="CLU_2146796_0_0_1"/>
<name>A0A0C3GJR8_PILCF</name>
<feature type="compositionally biased region" description="Polar residues" evidence="1">
    <location>
        <begin position="87"/>
        <end position="106"/>
    </location>
</feature>
<dbReference type="STRING" id="765440.A0A0C3GJR8"/>
<reference evidence="3" key="2">
    <citation type="submission" date="2015-01" db="EMBL/GenBank/DDBJ databases">
        <title>Evolutionary Origins and Diversification of the Mycorrhizal Mutualists.</title>
        <authorList>
            <consortium name="DOE Joint Genome Institute"/>
            <consortium name="Mycorrhizal Genomics Consortium"/>
            <person name="Kohler A."/>
            <person name="Kuo A."/>
            <person name="Nagy L.G."/>
            <person name="Floudas D."/>
            <person name="Copeland A."/>
            <person name="Barry K.W."/>
            <person name="Cichocki N."/>
            <person name="Veneault-Fourrey C."/>
            <person name="LaButti K."/>
            <person name="Lindquist E.A."/>
            <person name="Lipzen A."/>
            <person name="Lundell T."/>
            <person name="Morin E."/>
            <person name="Murat C."/>
            <person name="Riley R."/>
            <person name="Ohm R."/>
            <person name="Sun H."/>
            <person name="Tunlid A."/>
            <person name="Henrissat B."/>
            <person name="Grigoriev I.V."/>
            <person name="Hibbett D.S."/>
            <person name="Martin F."/>
        </authorList>
    </citation>
    <scope>NUCLEOTIDE SEQUENCE [LARGE SCALE GENOMIC DNA]</scope>
    <source>
        <strain evidence="3">F 1598</strain>
    </source>
</reference>
<evidence type="ECO:0000313" key="2">
    <source>
        <dbReference type="EMBL" id="KIM90891.1"/>
    </source>
</evidence>
<dbReference type="OrthoDB" id="8191639at2759"/>
<reference evidence="2 3" key="1">
    <citation type="submission" date="2014-04" db="EMBL/GenBank/DDBJ databases">
        <authorList>
            <consortium name="DOE Joint Genome Institute"/>
            <person name="Kuo A."/>
            <person name="Tarkka M."/>
            <person name="Buscot F."/>
            <person name="Kohler A."/>
            <person name="Nagy L.G."/>
            <person name="Floudas D."/>
            <person name="Copeland A."/>
            <person name="Barry K.W."/>
            <person name="Cichocki N."/>
            <person name="Veneault-Fourrey C."/>
            <person name="LaButti K."/>
            <person name="Lindquist E.A."/>
            <person name="Lipzen A."/>
            <person name="Lundell T."/>
            <person name="Morin E."/>
            <person name="Murat C."/>
            <person name="Sun H."/>
            <person name="Tunlid A."/>
            <person name="Henrissat B."/>
            <person name="Grigoriev I.V."/>
            <person name="Hibbett D.S."/>
            <person name="Martin F."/>
            <person name="Nordberg H.P."/>
            <person name="Cantor M.N."/>
            <person name="Hua S.X."/>
        </authorList>
    </citation>
    <scope>NUCLEOTIDE SEQUENCE [LARGE SCALE GENOMIC DNA]</scope>
    <source>
        <strain evidence="2 3">F 1598</strain>
    </source>
</reference>
<dbReference type="Proteomes" id="UP000054166">
    <property type="component" value="Unassembled WGS sequence"/>
</dbReference>
<sequence>MFPTLRLFHDLACPDKNTCTRPTCLFSHRPDLPPPLSLIVPFEERAKPSASTSNHNGGATVPAKRPVANSPLSTGSPIVEPPRKLQKLSSTQKQVAASSTSYTSRFLSDRQW</sequence>
<dbReference type="AlphaFoldDB" id="A0A0C3GJR8"/>
<dbReference type="EMBL" id="KN832972">
    <property type="protein sequence ID" value="KIM90891.1"/>
    <property type="molecule type" value="Genomic_DNA"/>
</dbReference>
<proteinExistence type="predicted"/>
<evidence type="ECO:0000256" key="1">
    <source>
        <dbReference type="SAM" id="MobiDB-lite"/>
    </source>
</evidence>
<evidence type="ECO:0000313" key="3">
    <source>
        <dbReference type="Proteomes" id="UP000054166"/>
    </source>
</evidence>
<keyword evidence="3" id="KW-1185">Reference proteome</keyword>
<accession>A0A0C3GJR8</accession>